<gene>
    <name evidence="12" type="ORF">NCTC10797_02862</name>
</gene>
<dbReference type="Pfam" id="PF00768">
    <property type="entry name" value="Peptidase_S11"/>
    <property type="match status" value="1"/>
</dbReference>
<keyword evidence="6" id="KW-0961">Cell wall biogenesis/degradation</keyword>
<evidence type="ECO:0000256" key="8">
    <source>
        <dbReference type="PIRSR" id="PIRSR618044-2"/>
    </source>
</evidence>
<proteinExistence type="inferred from homology"/>
<dbReference type="InterPro" id="IPR018044">
    <property type="entry name" value="Peptidase_S11"/>
</dbReference>
<dbReference type="InterPro" id="IPR012338">
    <property type="entry name" value="Beta-lactam/transpept-like"/>
</dbReference>
<evidence type="ECO:0000256" key="10">
    <source>
        <dbReference type="SAM" id="SignalP"/>
    </source>
</evidence>
<evidence type="ECO:0000256" key="5">
    <source>
        <dbReference type="ARBA" id="ARBA00022984"/>
    </source>
</evidence>
<feature type="active site" evidence="7">
    <location>
        <position position="135"/>
    </location>
</feature>
<comment type="similarity">
    <text evidence="1 9">Belongs to the peptidase S11 family.</text>
</comment>
<keyword evidence="12" id="KW-0121">Carboxypeptidase</keyword>
<feature type="signal peptide" evidence="10">
    <location>
        <begin position="1"/>
        <end position="25"/>
    </location>
</feature>
<keyword evidence="5" id="KW-0573">Peptidoglycan synthesis</keyword>
<keyword evidence="3 12" id="KW-0378">Hydrolase</keyword>
<dbReference type="PRINTS" id="PR00725">
    <property type="entry name" value="DADACBPTASE1"/>
</dbReference>
<dbReference type="GO" id="GO:0006508">
    <property type="term" value="P:proteolysis"/>
    <property type="evidence" value="ECO:0007669"/>
    <property type="project" value="InterPro"/>
</dbReference>
<feature type="active site" description="Proton acceptor" evidence="7">
    <location>
        <position position="79"/>
    </location>
</feature>
<organism evidence="12 13">
    <name type="scientific">Nocardia cyriacigeorgica</name>
    <dbReference type="NCBI Taxonomy" id="135487"/>
    <lineage>
        <taxon>Bacteria</taxon>
        <taxon>Bacillati</taxon>
        <taxon>Actinomycetota</taxon>
        <taxon>Actinomycetes</taxon>
        <taxon>Mycobacteriales</taxon>
        <taxon>Nocardiaceae</taxon>
        <taxon>Nocardia</taxon>
    </lineage>
</organism>
<evidence type="ECO:0000313" key="13">
    <source>
        <dbReference type="Proteomes" id="UP000290439"/>
    </source>
</evidence>
<dbReference type="AlphaFoldDB" id="A0A4V6ICE7"/>
<dbReference type="GO" id="GO:0009252">
    <property type="term" value="P:peptidoglycan biosynthetic process"/>
    <property type="evidence" value="ECO:0007669"/>
    <property type="project" value="UniProtKB-KW"/>
</dbReference>
<protein>
    <submittedName>
        <fullName evidence="12">D-alanyl-D-alanine carboxypeptidase</fullName>
        <ecNumber evidence="12">3.4.16.4</ecNumber>
    </submittedName>
</protein>
<dbReference type="SUPFAM" id="SSF56601">
    <property type="entry name" value="beta-lactamase/transpeptidase-like"/>
    <property type="match status" value="1"/>
</dbReference>
<dbReference type="Proteomes" id="UP000290439">
    <property type="component" value="Chromosome"/>
</dbReference>
<evidence type="ECO:0000256" key="1">
    <source>
        <dbReference type="ARBA" id="ARBA00007164"/>
    </source>
</evidence>
<name>A0A4V6ICE7_9NOCA</name>
<evidence type="ECO:0000256" key="4">
    <source>
        <dbReference type="ARBA" id="ARBA00022960"/>
    </source>
</evidence>
<feature type="binding site" evidence="8">
    <location>
        <position position="245"/>
    </location>
    <ligand>
        <name>substrate</name>
    </ligand>
</feature>
<dbReference type="EMBL" id="LR215973">
    <property type="protein sequence ID" value="VFA99083.1"/>
    <property type="molecule type" value="Genomic_DNA"/>
</dbReference>
<feature type="active site" description="Acyl-ester intermediate" evidence="7">
    <location>
        <position position="76"/>
    </location>
</feature>
<evidence type="ECO:0000259" key="11">
    <source>
        <dbReference type="Pfam" id="PF00768"/>
    </source>
</evidence>
<keyword evidence="4" id="KW-0133">Cell shape</keyword>
<evidence type="ECO:0000256" key="3">
    <source>
        <dbReference type="ARBA" id="ARBA00022801"/>
    </source>
</evidence>
<reference evidence="12 13" key="1">
    <citation type="submission" date="2019-02" db="EMBL/GenBank/DDBJ databases">
        <authorList>
            <consortium name="Pathogen Informatics"/>
        </authorList>
    </citation>
    <scope>NUCLEOTIDE SEQUENCE [LARGE SCALE GENOMIC DNA]</scope>
    <source>
        <strain evidence="12 13">3012STDY6756504</strain>
    </source>
</reference>
<sequence length="304" mass="31538">MRTYTRALPAAIAAVLVVFAPTVAAAPVVGGSNDQAPFPVALQPDGIQARGAALAEGNTGVIVWSREAHTRVPVASLTKVMTALVVLEAGDLERAVTVPQSAIDASAAHGGSSAGLVAGEVLTARQLLYAMMLPSGCDAAYALAEAFGPGREAFIGKMNAMAHRLGMGNTHFTDPSGLPVPGDYSTYSTPADMVRMGHHAMGNPVFRQIVGTRVHHQPGGPANRAHVWENTNDLLHRYPGTTGIKTGSTNAAGTCLLFEAQRGAQRLIGVVLHSAPFDLDAATADAERIMNWGFLPVLSSMSAG</sequence>
<dbReference type="GO" id="GO:0071555">
    <property type="term" value="P:cell wall organization"/>
    <property type="evidence" value="ECO:0007669"/>
    <property type="project" value="UniProtKB-KW"/>
</dbReference>
<dbReference type="PANTHER" id="PTHR21581">
    <property type="entry name" value="D-ALANYL-D-ALANINE CARBOXYPEPTIDASE"/>
    <property type="match status" value="1"/>
</dbReference>
<dbReference type="GO" id="GO:0008360">
    <property type="term" value="P:regulation of cell shape"/>
    <property type="evidence" value="ECO:0007669"/>
    <property type="project" value="UniProtKB-KW"/>
</dbReference>
<feature type="chain" id="PRO_5020895299" evidence="10">
    <location>
        <begin position="26"/>
        <end position="304"/>
    </location>
</feature>
<accession>A0A4V6ICE7</accession>
<evidence type="ECO:0000256" key="6">
    <source>
        <dbReference type="ARBA" id="ARBA00023316"/>
    </source>
</evidence>
<feature type="domain" description="Peptidase S11 D-alanyl-D-alanine carboxypeptidase A N-terminal" evidence="11">
    <location>
        <begin position="43"/>
        <end position="273"/>
    </location>
</feature>
<dbReference type="EC" id="3.4.16.4" evidence="12"/>
<dbReference type="Gene3D" id="3.40.710.10">
    <property type="entry name" value="DD-peptidase/beta-lactamase superfamily"/>
    <property type="match status" value="1"/>
</dbReference>
<keyword evidence="2 10" id="KW-0732">Signal</keyword>
<evidence type="ECO:0000256" key="2">
    <source>
        <dbReference type="ARBA" id="ARBA00022729"/>
    </source>
</evidence>
<evidence type="ECO:0000313" key="12">
    <source>
        <dbReference type="EMBL" id="VFA99083.1"/>
    </source>
</evidence>
<evidence type="ECO:0000256" key="9">
    <source>
        <dbReference type="RuleBase" id="RU004016"/>
    </source>
</evidence>
<dbReference type="InterPro" id="IPR001967">
    <property type="entry name" value="Peptidase_S11_N"/>
</dbReference>
<dbReference type="GO" id="GO:0009002">
    <property type="term" value="F:serine-type D-Ala-D-Ala carboxypeptidase activity"/>
    <property type="evidence" value="ECO:0007669"/>
    <property type="project" value="UniProtKB-EC"/>
</dbReference>
<evidence type="ECO:0000256" key="7">
    <source>
        <dbReference type="PIRSR" id="PIRSR618044-1"/>
    </source>
</evidence>
<dbReference type="PANTHER" id="PTHR21581:SF33">
    <property type="entry name" value="D-ALANYL-D-ALANINE CARBOXYPEPTIDASE DACB"/>
    <property type="match status" value="1"/>
</dbReference>
<keyword evidence="12" id="KW-0645">Protease</keyword>